<feature type="domain" description="PAC" evidence="8">
    <location>
        <begin position="218"/>
        <end position="271"/>
    </location>
</feature>
<dbReference type="SUPFAM" id="SSF47384">
    <property type="entry name" value="Homodimeric domain of signal transducing histidine kinase"/>
    <property type="match status" value="1"/>
</dbReference>
<dbReference type="Pfam" id="PF00512">
    <property type="entry name" value="HisKA"/>
    <property type="match status" value="1"/>
</dbReference>
<evidence type="ECO:0000259" key="6">
    <source>
        <dbReference type="PROSITE" id="PS50109"/>
    </source>
</evidence>
<name>A0ABW9ZZ99_9BACT</name>
<dbReference type="SUPFAM" id="SSF55785">
    <property type="entry name" value="PYP-like sensor domain (PAS domain)"/>
    <property type="match status" value="5"/>
</dbReference>
<evidence type="ECO:0000256" key="3">
    <source>
        <dbReference type="ARBA" id="ARBA00022553"/>
    </source>
</evidence>
<dbReference type="InterPro" id="IPR000700">
    <property type="entry name" value="PAS-assoc_C"/>
</dbReference>
<evidence type="ECO:0000259" key="8">
    <source>
        <dbReference type="PROSITE" id="PS50113"/>
    </source>
</evidence>
<dbReference type="SMART" id="SM00388">
    <property type="entry name" value="HisKA"/>
    <property type="match status" value="1"/>
</dbReference>
<dbReference type="Proteomes" id="UP000753802">
    <property type="component" value="Unassembled WGS sequence"/>
</dbReference>
<dbReference type="InterPro" id="IPR036890">
    <property type="entry name" value="HATPase_C_sf"/>
</dbReference>
<dbReference type="CDD" id="cd00130">
    <property type="entry name" value="PAS"/>
    <property type="match status" value="1"/>
</dbReference>
<dbReference type="SMART" id="SM00086">
    <property type="entry name" value="PAC"/>
    <property type="match status" value="4"/>
</dbReference>
<dbReference type="EMBL" id="JAACJS010000012">
    <property type="protein sequence ID" value="NCI50211.1"/>
    <property type="molecule type" value="Genomic_DNA"/>
</dbReference>
<evidence type="ECO:0000313" key="9">
    <source>
        <dbReference type="EMBL" id="NCI50211.1"/>
    </source>
</evidence>
<dbReference type="EC" id="2.7.13.3" evidence="2"/>
<dbReference type="InterPro" id="IPR004358">
    <property type="entry name" value="Sig_transdc_His_kin-like_C"/>
</dbReference>
<dbReference type="PROSITE" id="PS50112">
    <property type="entry name" value="PAS"/>
    <property type="match status" value="1"/>
</dbReference>
<dbReference type="InterPro" id="IPR035965">
    <property type="entry name" value="PAS-like_dom_sf"/>
</dbReference>
<evidence type="ECO:0000256" key="4">
    <source>
        <dbReference type="ARBA" id="ARBA00022679"/>
    </source>
</evidence>
<comment type="catalytic activity">
    <reaction evidence="1">
        <text>ATP + protein L-histidine = ADP + protein N-phospho-L-histidine.</text>
        <dbReference type="EC" id="2.7.13.3"/>
    </reaction>
</comment>
<dbReference type="Pfam" id="PF02518">
    <property type="entry name" value="HATPase_c"/>
    <property type="match status" value="1"/>
</dbReference>
<dbReference type="PRINTS" id="PR00344">
    <property type="entry name" value="BCTRLSENSOR"/>
</dbReference>
<dbReference type="InterPro" id="IPR000014">
    <property type="entry name" value="PAS"/>
</dbReference>
<dbReference type="Gene3D" id="3.30.450.20">
    <property type="entry name" value="PAS domain"/>
    <property type="match status" value="5"/>
</dbReference>
<dbReference type="Gene3D" id="1.10.287.130">
    <property type="match status" value="1"/>
</dbReference>
<dbReference type="SUPFAM" id="SSF55874">
    <property type="entry name" value="ATPase domain of HSP90 chaperone/DNA topoisomerase II/histidine kinase"/>
    <property type="match status" value="1"/>
</dbReference>
<dbReference type="InterPro" id="IPR013656">
    <property type="entry name" value="PAS_4"/>
</dbReference>
<dbReference type="Pfam" id="PF13426">
    <property type="entry name" value="PAS_9"/>
    <property type="match status" value="1"/>
</dbReference>
<dbReference type="SMART" id="SM00387">
    <property type="entry name" value="HATPase_c"/>
    <property type="match status" value="1"/>
</dbReference>
<dbReference type="InterPro" id="IPR036097">
    <property type="entry name" value="HisK_dim/P_sf"/>
</dbReference>
<dbReference type="InterPro" id="IPR005467">
    <property type="entry name" value="His_kinase_dom"/>
</dbReference>
<dbReference type="InterPro" id="IPR052162">
    <property type="entry name" value="Sensor_kinase/Photoreceptor"/>
</dbReference>
<accession>A0ABW9ZZ99</accession>
<reference evidence="9 10" key="1">
    <citation type="submission" date="2020-01" db="EMBL/GenBank/DDBJ databases">
        <title>Genome analysis.</title>
        <authorList>
            <person name="Wu S."/>
            <person name="Wang G."/>
        </authorList>
    </citation>
    <scope>NUCLEOTIDE SEQUENCE [LARGE SCALE GENOMIC DNA]</scope>
    <source>
        <strain evidence="9 10">SYL130</strain>
    </source>
</reference>
<dbReference type="RefSeq" id="WP_161818518.1">
    <property type="nucleotide sequence ID" value="NZ_JAACJS010000012.1"/>
</dbReference>
<keyword evidence="3" id="KW-0597">Phosphoprotein</keyword>
<feature type="domain" description="PAC" evidence="8">
    <location>
        <begin position="87"/>
        <end position="141"/>
    </location>
</feature>
<dbReference type="Gene3D" id="3.30.565.10">
    <property type="entry name" value="Histidine kinase-like ATPase, C-terminal domain"/>
    <property type="match status" value="1"/>
</dbReference>
<proteinExistence type="predicted"/>
<dbReference type="PROSITE" id="PS50109">
    <property type="entry name" value="HIS_KIN"/>
    <property type="match status" value="1"/>
</dbReference>
<evidence type="ECO:0000256" key="5">
    <source>
        <dbReference type="ARBA" id="ARBA00022777"/>
    </source>
</evidence>
<dbReference type="InterPro" id="IPR001610">
    <property type="entry name" value="PAC"/>
</dbReference>
<keyword evidence="5" id="KW-0418">Kinase</keyword>
<dbReference type="PANTHER" id="PTHR43304:SF1">
    <property type="entry name" value="PAC DOMAIN-CONTAINING PROTEIN"/>
    <property type="match status" value="1"/>
</dbReference>
<organism evidence="9 10">
    <name type="scientific">Sediminibacterium roseum</name>
    <dbReference type="NCBI Taxonomy" id="1978412"/>
    <lineage>
        <taxon>Bacteria</taxon>
        <taxon>Pseudomonadati</taxon>
        <taxon>Bacteroidota</taxon>
        <taxon>Chitinophagia</taxon>
        <taxon>Chitinophagales</taxon>
        <taxon>Chitinophagaceae</taxon>
        <taxon>Sediminibacterium</taxon>
    </lineage>
</organism>
<feature type="domain" description="Histidine kinase" evidence="6">
    <location>
        <begin position="691"/>
        <end position="918"/>
    </location>
</feature>
<dbReference type="Pfam" id="PF08448">
    <property type="entry name" value="PAS_4"/>
    <property type="match status" value="4"/>
</dbReference>
<comment type="caution">
    <text evidence="9">The sequence shown here is derived from an EMBL/GenBank/DDBJ whole genome shotgun (WGS) entry which is preliminary data.</text>
</comment>
<gene>
    <name evidence="9" type="ORF">GWC95_09770</name>
</gene>
<keyword evidence="10" id="KW-1185">Reference proteome</keyword>
<dbReference type="PROSITE" id="PS50113">
    <property type="entry name" value="PAC"/>
    <property type="match status" value="3"/>
</dbReference>
<feature type="domain" description="PAS" evidence="7">
    <location>
        <begin position="16"/>
        <end position="87"/>
    </location>
</feature>
<dbReference type="InterPro" id="IPR003594">
    <property type="entry name" value="HATPase_dom"/>
</dbReference>
<dbReference type="SMART" id="SM00091">
    <property type="entry name" value="PAS"/>
    <property type="match status" value="5"/>
</dbReference>
<evidence type="ECO:0000259" key="7">
    <source>
        <dbReference type="PROSITE" id="PS50112"/>
    </source>
</evidence>
<dbReference type="NCBIfam" id="TIGR00229">
    <property type="entry name" value="sensory_box"/>
    <property type="match status" value="2"/>
</dbReference>
<evidence type="ECO:0000313" key="10">
    <source>
        <dbReference type="Proteomes" id="UP000753802"/>
    </source>
</evidence>
<dbReference type="CDD" id="cd00082">
    <property type="entry name" value="HisKA"/>
    <property type="match status" value="1"/>
</dbReference>
<dbReference type="PANTHER" id="PTHR43304">
    <property type="entry name" value="PHYTOCHROME-LIKE PROTEIN CPH1"/>
    <property type="match status" value="1"/>
</dbReference>
<evidence type="ECO:0000256" key="2">
    <source>
        <dbReference type="ARBA" id="ARBA00012438"/>
    </source>
</evidence>
<protein>
    <recommendedName>
        <fullName evidence="2">histidine kinase</fullName>
        <ecNumber evidence="2">2.7.13.3</ecNumber>
    </recommendedName>
</protein>
<evidence type="ECO:0000256" key="1">
    <source>
        <dbReference type="ARBA" id="ARBA00000085"/>
    </source>
</evidence>
<dbReference type="InterPro" id="IPR003661">
    <property type="entry name" value="HisK_dim/P_dom"/>
</dbReference>
<sequence>METGQKHPHSKPNATDTAAYLQLIEESVPAMMFFIDDEQRYRFYNAVFKKWFKVNDGEAIGKTVREFIGEKSYATVRPYLERAYNGETVRYQVHAPAKIGEDRWLDIVYTPRIDANRRVLGIIVHATDITQLKNTETSLKRSEARFRTLVQEAPVATCLFTGKDFTITLANERMLGVWGKDASVIGLPLRDALPELKGQPFLDLLDHVYETGEAYHDEAAEAKLMVNGVLGTYYFNYTYKPLLDENGKVYAIMDMAVDVTEQVLLQKELKERDARFRAMLEQAPVAMLLLRGEDLVLDMANDAMLEMMGRDASVIGKPMLEFMPELEGQKVLEIMKNVYYTGEPHHIHNAPVTIVKDGLPKQGYYTVSYVPVKENGKTTGVLEVALDVTIRYETQQQLEKSRNELLASFNDAPVAIALIGADPALTFRMANRKYLELVGRPNAEVVNKPLLVALPDIEGQGFVEILRDVIATGDPFISNEHPAEIYFEGKPKKLILNFTYQPMRDEHGVVTGILAVLIDVTEQVVSRQRIESKEKELRDLITASPIGICVVSGSPVMVEEVNDRFEIISGKTRAQFLAAPYWTVLKEAAPIFEPILDNVFKTGVKYTTAESEVVLLRAGKEEKVYLTFEYIPVKDNNDLVTKVIVMAVEVTHQVEIRREIEAAVAARTKELAELNISLTRSNEELEQFAYIASHDLQEPVRKISTFSRLLEQNLGQLDEKAKLYFQKIYSSTDRMVKLIRDVLAYSQVYKDIDGFNSVDLNELFKSLENDFELQIAQTKATLRIGALPVVRGIHSQLAQVFGNLMSNSLKYIRPGIDPVITVEVKKATQQEVALHPSIAQHTRYHHITFSDNGIGFGQEHADTIFKIFQRLHGKEQFEGTGIGLSIVRKIVQQHQGHISAEPGKNGGAVFNVLLPFAED</sequence>
<feature type="domain" description="PAC" evidence="8">
    <location>
        <begin position="478"/>
        <end position="532"/>
    </location>
</feature>
<keyword evidence="4" id="KW-0808">Transferase</keyword>